<reference evidence="2" key="2">
    <citation type="submission" date="2017-04" db="EMBL/GenBank/DDBJ databases">
        <authorList>
            <person name="Afonso C.L."/>
            <person name="Miller P.J."/>
            <person name="Scott M.A."/>
            <person name="Spackman E."/>
            <person name="Goraichik I."/>
            <person name="Dimitrov K.M."/>
            <person name="Suarez D.L."/>
            <person name="Swayne D.E."/>
        </authorList>
    </citation>
    <scope>NUCLEOTIDE SEQUENCE [LARGE SCALE GENOMIC DNA]</scope>
    <source>
        <strain evidence="2">DSM 22618</strain>
    </source>
</reference>
<dbReference type="Gene3D" id="3.40.50.150">
    <property type="entry name" value="Vaccinia Virus protein VP39"/>
    <property type="match status" value="1"/>
</dbReference>
<evidence type="ECO:0000256" key="1">
    <source>
        <dbReference type="ARBA" id="ARBA00023115"/>
    </source>
</evidence>
<evidence type="ECO:0000313" key="4">
    <source>
        <dbReference type="EMBL" id="SMF47846.1"/>
    </source>
</evidence>
<evidence type="ECO:0000313" key="5">
    <source>
        <dbReference type="Proteomes" id="UP000192920"/>
    </source>
</evidence>
<keyword evidence="1" id="KW-0620">Polyamine biosynthesis</keyword>
<dbReference type="EMBL" id="FXAG01000009">
    <property type="protein sequence ID" value="SMF23463.1"/>
    <property type="molecule type" value="Genomic_DNA"/>
</dbReference>
<reference evidence="5" key="1">
    <citation type="submission" date="2017-04" db="EMBL/GenBank/DDBJ databases">
        <authorList>
            <person name="Varghese N."/>
            <person name="Submissions S."/>
        </authorList>
    </citation>
    <scope>NUCLEOTIDE SEQUENCE [LARGE SCALE GENOMIC DNA]</scope>
    <source>
        <strain evidence="5">DSM 22618</strain>
    </source>
</reference>
<keyword evidence="5" id="KW-1185">Reference proteome</keyword>
<protein>
    <submittedName>
        <fullName evidence="2">Spermidine synthase</fullName>
    </submittedName>
</protein>
<evidence type="ECO:0000313" key="2">
    <source>
        <dbReference type="EMBL" id="SMF23463.1"/>
    </source>
</evidence>
<dbReference type="PANTHER" id="PTHR43317:SF1">
    <property type="entry name" value="THERMOSPERMINE SYNTHASE ACAULIS5"/>
    <property type="match status" value="1"/>
</dbReference>
<dbReference type="EMBL" id="FXAG01000024">
    <property type="protein sequence ID" value="SMF47846.1"/>
    <property type="molecule type" value="Genomic_DNA"/>
</dbReference>
<dbReference type="GO" id="GO:0006596">
    <property type="term" value="P:polyamine biosynthetic process"/>
    <property type="evidence" value="ECO:0007669"/>
    <property type="project" value="UniProtKB-KW"/>
</dbReference>
<gene>
    <name evidence="2" type="ORF">SAMN02745746_02052</name>
    <name evidence="3" type="ORF">SAMN02745746_02600</name>
    <name evidence="4" type="ORF">SAMN02745746_03529</name>
</gene>
<name>A0A1Y6BWJ1_9NEIS</name>
<dbReference type="Pfam" id="PF01564">
    <property type="entry name" value="Spermine_synth"/>
    <property type="match status" value="1"/>
</dbReference>
<proteinExistence type="predicted"/>
<evidence type="ECO:0000313" key="3">
    <source>
        <dbReference type="EMBL" id="SMF32872.1"/>
    </source>
</evidence>
<dbReference type="EMBL" id="FXAG01000014">
    <property type="protein sequence ID" value="SMF32872.1"/>
    <property type="molecule type" value="Genomic_DNA"/>
</dbReference>
<dbReference type="STRING" id="1123014.SAMN02745746_02052"/>
<dbReference type="SUPFAM" id="SSF53335">
    <property type="entry name" value="S-adenosyl-L-methionine-dependent methyltransferases"/>
    <property type="match status" value="1"/>
</dbReference>
<sequence length="273" mass="30372">MSHFPPLHRFADLLAGSLTGKPFLYEEGGKLSLSFDISTVQSRMDPAQPDSLVLGYTRTMMGCLLFNPKPRRITMIGLGGGSLAKYCHRYLPDADISIIEISQEVIGFRNEFAIPADSARFHIHCGDGAEHITNSSAEIDILMVDGYDIDGQAKSLCTQRFYDDCFDALDAQGVMVVNMCGGDRQIGSYVSRIRHSFNDNTVVVQSEDCTNKIVFAMKGNGLRFSEKQLLAQARYLEKHHPISLQTTARMLTASLRNGYFLSRQKNHGYQISS</sequence>
<dbReference type="PANTHER" id="PTHR43317">
    <property type="entry name" value="THERMOSPERMINE SYNTHASE ACAULIS5"/>
    <property type="match status" value="1"/>
</dbReference>
<dbReference type="RefSeq" id="WP_085276315.1">
    <property type="nucleotide sequence ID" value="NZ_FXAG01000009.1"/>
</dbReference>
<dbReference type="AlphaFoldDB" id="A0A1Y6BWJ1"/>
<dbReference type="InterPro" id="IPR029063">
    <property type="entry name" value="SAM-dependent_MTases_sf"/>
</dbReference>
<accession>A0A1Y6BWJ1</accession>
<dbReference type="Proteomes" id="UP000192920">
    <property type="component" value="Unassembled WGS sequence"/>
</dbReference>
<organism evidence="2 5">
    <name type="scientific">Pseudogulbenkiania subflava DSM 22618</name>
    <dbReference type="NCBI Taxonomy" id="1123014"/>
    <lineage>
        <taxon>Bacteria</taxon>
        <taxon>Pseudomonadati</taxon>
        <taxon>Pseudomonadota</taxon>
        <taxon>Betaproteobacteria</taxon>
        <taxon>Neisseriales</taxon>
        <taxon>Chromobacteriaceae</taxon>
        <taxon>Pseudogulbenkiania</taxon>
    </lineage>
</organism>